<evidence type="ECO:0000256" key="4">
    <source>
        <dbReference type="ARBA" id="ARBA00022900"/>
    </source>
</evidence>
<protein>
    <submittedName>
        <fullName evidence="8">Si:dkey-203a12.9</fullName>
    </submittedName>
</protein>
<evidence type="ECO:0000313" key="8">
    <source>
        <dbReference type="Ensembl" id="ENSCCRP00000093234.1"/>
    </source>
</evidence>
<dbReference type="InterPro" id="IPR002350">
    <property type="entry name" value="Kazal_dom"/>
</dbReference>
<dbReference type="Ensembl" id="ENSCCRT00000101226.2">
    <property type="protein sequence ID" value="ENSCCRP00000093234.1"/>
    <property type="gene ID" value="ENSCCRG00000050406.2"/>
</dbReference>
<dbReference type="InterPro" id="IPR036058">
    <property type="entry name" value="Kazal_dom_sf"/>
</dbReference>
<evidence type="ECO:0000256" key="2">
    <source>
        <dbReference type="ARBA" id="ARBA00022525"/>
    </source>
</evidence>
<feature type="chain" id="PRO_5034925252" evidence="6">
    <location>
        <begin position="22"/>
        <end position="62"/>
    </location>
</feature>
<dbReference type="AlphaFoldDB" id="A0A8C1FLR7"/>
<dbReference type="PROSITE" id="PS51465">
    <property type="entry name" value="KAZAL_2"/>
    <property type="match status" value="1"/>
</dbReference>
<dbReference type="PANTHER" id="PTHR47729">
    <property type="entry name" value="SERINE PEPTIDASE INHIBITOR, KAZAL TYPE 2, TANDEM DUPLICATE 1-RELATED"/>
    <property type="match status" value="1"/>
</dbReference>
<proteinExistence type="predicted"/>
<keyword evidence="5" id="KW-1015">Disulfide bond</keyword>
<evidence type="ECO:0000256" key="6">
    <source>
        <dbReference type="SAM" id="SignalP"/>
    </source>
</evidence>
<feature type="signal peptide" evidence="6">
    <location>
        <begin position="1"/>
        <end position="21"/>
    </location>
</feature>
<keyword evidence="2" id="KW-0964">Secreted</keyword>
<dbReference type="PRINTS" id="PR00290">
    <property type="entry name" value="KAZALINHBTR"/>
</dbReference>
<keyword evidence="4" id="KW-0722">Serine protease inhibitor</keyword>
<name>A0A8C1FLR7_CYPCA</name>
<dbReference type="Gene3D" id="3.30.60.30">
    <property type="match status" value="1"/>
</dbReference>
<dbReference type="PROSITE" id="PS00282">
    <property type="entry name" value="KAZAL_1"/>
    <property type="match status" value="1"/>
</dbReference>
<keyword evidence="9" id="KW-1185">Reference proteome</keyword>
<feature type="domain" description="Kazal-like" evidence="7">
    <location>
        <begin position="10"/>
        <end position="62"/>
    </location>
</feature>
<reference evidence="8" key="2">
    <citation type="submission" date="2025-09" db="UniProtKB">
        <authorList>
            <consortium name="Ensembl"/>
        </authorList>
    </citation>
    <scope>IDENTIFICATION</scope>
</reference>
<dbReference type="SUPFAM" id="SSF100895">
    <property type="entry name" value="Kazal-type serine protease inhibitors"/>
    <property type="match status" value="1"/>
</dbReference>
<sequence>MFARGVIVLIVFSFLCYKPRCRYSSNICPMNYAPLCGTNGITYGNECMLCAAIKDCFKICRC</sequence>
<dbReference type="GeneTree" id="ENSGT00990000209742"/>
<accession>A0A8C1FLR7</accession>
<evidence type="ECO:0000256" key="5">
    <source>
        <dbReference type="ARBA" id="ARBA00023157"/>
    </source>
</evidence>
<dbReference type="SMART" id="SM00280">
    <property type="entry name" value="KAZAL"/>
    <property type="match status" value="1"/>
</dbReference>
<evidence type="ECO:0000256" key="1">
    <source>
        <dbReference type="ARBA" id="ARBA00004613"/>
    </source>
</evidence>
<keyword evidence="3" id="KW-0646">Protease inhibitor</keyword>
<evidence type="ECO:0000313" key="9">
    <source>
        <dbReference type="Proteomes" id="UP001108240"/>
    </source>
</evidence>
<keyword evidence="6" id="KW-0732">Signal</keyword>
<dbReference type="Proteomes" id="UP001108240">
    <property type="component" value="Unplaced"/>
</dbReference>
<dbReference type="Pfam" id="PF00050">
    <property type="entry name" value="Kazal_1"/>
    <property type="match status" value="1"/>
</dbReference>
<dbReference type="GO" id="GO:0004867">
    <property type="term" value="F:serine-type endopeptidase inhibitor activity"/>
    <property type="evidence" value="ECO:0007669"/>
    <property type="project" value="UniProtKB-KW"/>
</dbReference>
<evidence type="ECO:0000256" key="3">
    <source>
        <dbReference type="ARBA" id="ARBA00022690"/>
    </source>
</evidence>
<dbReference type="InterPro" id="IPR051597">
    <property type="entry name" value="Bifunctional_prot_inhibitor"/>
</dbReference>
<dbReference type="InterPro" id="IPR001239">
    <property type="entry name" value="Prot_inh_Kazal-m"/>
</dbReference>
<dbReference type="GO" id="GO:0005576">
    <property type="term" value="C:extracellular region"/>
    <property type="evidence" value="ECO:0007669"/>
    <property type="project" value="UniProtKB-SubCell"/>
</dbReference>
<evidence type="ECO:0000259" key="7">
    <source>
        <dbReference type="PROSITE" id="PS51465"/>
    </source>
</evidence>
<organism evidence="8 9">
    <name type="scientific">Cyprinus carpio carpio</name>
    <dbReference type="NCBI Taxonomy" id="630221"/>
    <lineage>
        <taxon>Eukaryota</taxon>
        <taxon>Metazoa</taxon>
        <taxon>Chordata</taxon>
        <taxon>Craniata</taxon>
        <taxon>Vertebrata</taxon>
        <taxon>Euteleostomi</taxon>
        <taxon>Actinopterygii</taxon>
        <taxon>Neopterygii</taxon>
        <taxon>Teleostei</taxon>
        <taxon>Ostariophysi</taxon>
        <taxon>Cypriniformes</taxon>
        <taxon>Cyprinidae</taxon>
        <taxon>Cyprininae</taxon>
        <taxon>Cyprinus</taxon>
    </lineage>
</organism>
<comment type="subcellular location">
    <subcellularLocation>
        <location evidence="1">Secreted</location>
    </subcellularLocation>
</comment>
<reference evidence="8" key="1">
    <citation type="submission" date="2025-08" db="UniProtKB">
        <authorList>
            <consortium name="Ensembl"/>
        </authorList>
    </citation>
    <scope>IDENTIFICATION</scope>
</reference>
<dbReference type="PANTHER" id="PTHR47729:SF1">
    <property type="entry name" value="OVOMUCOID-LIKE-RELATED"/>
    <property type="match status" value="1"/>
</dbReference>
<dbReference type="OMA" id="KPRCRYS"/>